<evidence type="ECO:0000256" key="1">
    <source>
        <dbReference type="SAM" id="MobiDB-lite"/>
    </source>
</evidence>
<reference evidence="2" key="2">
    <citation type="submission" date="2022-01" db="EMBL/GenBank/DDBJ databases">
        <authorList>
            <person name="Yamashiro T."/>
            <person name="Shiraishi A."/>
            <person name="Satake H."/>
            <person name="Nakayama K."/>
        </authorList>
    </citation>
    <scope>NUCLEOTIDE SEQUENCE</scope>
</reference>
<dbReference type="Proteomes" id="UP001151760">
    <property type="component" value="Unassembled WGS sequence"/>
</dbReference>
<accession>A0ABQ5D9R8</accession>
<evidence type="ECO:0000313" key="2">
    <source>
        <dbReference type="EMBL" id="GJT33624.1"/>
    </source>
</evidence>
<dbReference type="EMBL" id="BQNB010014894">
    <property type="protein sequence ID" value="GJT33624.1"/>
    <property type="molecule type" value="Genomic_DNA"/>
</dbReference>
<protein>
    <submittedName>
        <fullName evidence="2">Uncharacterized protein</fullName>
    </submittedName>
</protein>
<gene>
    <name evidence="2" type="ORF">Tco_0924043</name>
</gene>
<feature type="region of interest" description="Disordered" evidence="1">
    <location>
        <begin position="1"/>
        <end position="50"/>
    </location>
</feature>
<name>A0ABQ5D9R8_9ASTR</name>
<evidence type="ECO:0000313" key="3">
    <source>
        <dbReference type="Proteomes" id="UP001151760"/>
    </source>
</evidence>
<keyword evidence="3" id="KW-1185">Reference proteome</keyword>
<proteinExistence type="predicted"/>
<reference evidence="2" key="1">
    <citation type="journal article" date="2022" name="Int. J. Mol. Sci.">
        <title>Draft Genome of Tanacetum Coccineum: Genomic Comparison of Closely Related Tanacetum-Family Plants.</title>
        <authorList>
            <person name="Yamashiro T."/>
            <person name="Shiraishi A."/>
            <person name="Nakayama K."/>
            <person name="Satake H."/>
        </authorList>
    </citation>
    <scope>NUCLEOTIDE SEQUENCE</scope>
</reference>
<sequence>MVKLTSLNHGCHSANVLKSANQEKHKPNVKKSKKLGSDERLASPRPSKPRTCLRWLPTGRIFDLCGKITASNNTESESDTSVCDNASASNPQEPTSKGFPNSTFFLDRLAGKIRSDSWGIISGLWGTWSLQFLLAGAVTQWTSRWRFHHIPVELQSRPHTHYQNQVTRSMLRKIVSLQVMSKDEYFGKKCSSQEVSNIISRLKIKILSLKVKDIKSKIKIQDYKHAKGTSKEFPSIQGSKIQDVTRSKAISAMTTP</sequence>
<organism evidence="2 3">
    <name type="scientific">Tanacetum coccineum</name>
    <dbReference type="NCBI Taxonomy" id="301880"/>
    <lineage>
        <taxon>Eukaryota</taxon>
        <taxon>Viridiplantae</taxon>
        <taxon>Streptophyta</taxon>
        <taxon>Embryophyta</taxon>
        <taxon>Tracheophyta</taxon>
        <taxon>Spermatophyta</taxon>
        <taxon>Magnoliopsida</taxon>
        <taxon>eudicotyledons</taxon>
        <taxon>Gunneridae</taxon>
        <taxon>Pentapetalae</taxon>
        <taxon>asterids</taxon>
        <taxon>campanulids</taxon>
        <taxon>Asterales</taxon>
        <taxon>Asteraceae</taxon>
        <taxon>Asteroideae</taxon>
        <taxon>Anthemideae</taxon>
        <taxon>Anthemidinae</taxon>
        <taxon>Tanacetum</taxon>
    </lineage>
</organism>
<comment type="caution">
    <text evidence="2">The sequence shown here is derived from an EMBL/GenBank/DDBJ whole genome shotgun (WGS) entry which is preliminary data.</text>
</comment>
<feature type="region of interest" description="Disordered" evidence="1">
    <location>
        <begin position="73"/>
        <end position="99"/>
    </location>
</feature>